<protein>
    <submittedName>
        <fullName evidence="1">Alpha/beta hydrolase</fullName>
    </submittedName>
</protein>
<dbReference type="Proteomes" id="UP001153387">
    <property type="component" value="Unassembled WGS sequence"/>
</dbReference>
<keyword evidence="1" id="KW-0378">Hydrolase</keyword>
<accession>A0A9X4QPP7</accession>
<evidence type="ECO:0000313" key="2">
    <source>
        <dbReference type="Proteomes" id="UP001153387"/>
    </source>
</evidence>
<comment type="caution">
    <text evidence="1">The sequence shown here is derived from an EMBL/GenBank/DDBJ whole genome shotgun (WGS) entry which is preliminary data.</text>
</comment>
<dbReference type="RefSeq" id="WP_277567901.1">
    <property type="nucleotide sequence ID" value="NZ_JAPDHZ010000006.1"/>
</dbReference>
<dbReference type="SUPFAM" id="SSF53474">
    <property type="entry name" value="alpha/beta-Hydrolases"/>
    <property type="match status" value="1"/>
</dbReference>
<keyword evidence="2" id="KW-1185">Reference proteome</keyword>
<proteinExistence type="predicted"/>
<sequence length="286" mass="31158">MIEVAMHDGHPIQVEVEGDGPAILLPVNPWPLEGPKAEEMRKWGTDPALGRTLIDGLRDRYRVIAFDYEGHVLSTPKQDTLTPGNVAADFLAIADAAGAARFAYYGYSWLALAGMQLALRTDRLSALIMGGYPPIGGPYREMLQVTQATYAMSGEGGSIADGWGGSSADASSWEDFDWSTVEVAMNRDQTRQFVTLYEALQDFDDRMAQAQIRMPRLCFAGTNDIIAYGDAFGGVTVDIAGAFASNRAALEAFSWEVRMLEGLDHTQAMQAAQALPLIRSWLDAKL</sequence>
<dbReference type="AlphaFoldDB" id="A0A9X4QPP7"/>
<evidence type="ECO:0000313" key="1">
    <source>
        <dbReference type="EMBL" id="MDG0794133.1"/>
    </source>
</evidence>
<organism evidence="1 2">
    <name type="scientific">Cohnella ginsengisoli</name>
    <dbReference type="NCBI Taxonomy" id="425004"/>
    <lineage>
        <taxon>Bacteria</taxon>
        <taxon>Bacillati</taxon>
        <taxon>Bacillota</taxon>
        <taxon>Bacilli</taxon>
        <taxon>Bacillales</taxon>
        <taxon>Paenibacillaceae</taxon>
        <taxon>Cohnella</taxon>
    </lineage>
</organism>
<reference evidence="1 2" key="1">
    <citation type="submission" date="2022-10" db="EMBL/GenBank/DDBJ databases">
        <title>Comparative genomic analysis of Cohnella hashimotonis sp. nov., isolated from the International Space Station.</title>
        <authorList>
            <person name="Simpson A."/>
            <person name="Venkateswaran K."/>
        </authorList>
    </citation>
    <scope>NUCLEOTIDE SEQUENCE [LARGE SCALE GENOMIC DNA]</scope>
    <source>
        <strain evidence="1 2">DSM 18997</strain>
    </source>
</reference>
<dbReference type="EMBL" id="JAPDHZ010000006">
    <property type="protein sequence ID" value="MDG0794133.1"/>
    <property type="molecule type" value="Genomic_DNA"/>
</dbReference>
<dbReference type="Gene3D" id="3.40.50.1820">
    <property type="entry name" value="alpha/beta hydrolase"/>
    <property type="match status" value="1"/>
</dbReference>
<name>A0A9X4QPP7_9BACL</name>
<dbReference type="InterPro" id="IPR029058">
    <property type="entry name" value="AB_hydrolase_fold"/>
</dbReference>
<gene>
    <name evidence="1" type="ORF">OMP38_27350</name>
</gene>
<dbReference type="GO" id="GO:0016787">
    <property type="term" value="F:hydrolase activity"/>
    <property type="evidence" value="ECO:0007669"/>
    <property type="project" value="UniProtKB-KW"/>
</dbReference>